<sequence>MFSFTEALTPMLLEHSVFIKGDLTLPHFSLDSDRHIACAKTRCFVDFCNLLNLTQFNGVVNRNNNILDLVLSNTEFETTVHHEQFPLVREDLHHPALSINTFIEFPDPIPFPFATNVRYNFRKADYVKLYSDLLNVDWSFLDAHNDVNVALEKFYDVVYQILDHSVPKVGNRNEGNKFPIWCNKKIIGVQNIKMKLYYRKNGNAPDAIGIMQNSTACDD</sequence>
<protein>
    <submittedName>
        <fullName evidence="1">Uncharacterized protein</fullName>
    </submittedName>
</protein>
<name>A0AA38MGI7_9CUCU</name>
<comment type="caution">
    <text evidence="1">The sequence shown here is derived from an EMBL/GenBank/DDBJ whole genome shotgun (WGS) entry which is preliminary data.</text>
</comment>
<dbReference type="Proteomes" id="UP001168821">
    <property type="component" value="Unassembled WGS sequence"/>
</dbReference>
<dbReference type="EMBL" id="JALNTZ010000004">
    <property type="protein sequence ID" value="KAJ3655418.1"/>
    <property type="molecule type" value="Genomic_DNA"/>
</dbReference>
<keyword evidence="2" id="KW-1185">Reference proteome</keyword>
<accession>A0AA38MGI7</accession>
<evidence type="ECO:0000313" key="1">
    <source>
        <dbReference type="EMBL" id="KAJ3655418.1"/>
    </source>
</evidence>
<dbReference type="GO" id="GO:0007508">
    <property type="term" value="P:larval heart development"/>
    <property type="evidence" value="ECO:0007669"/>
    <property type="project" value="TreeGrafter"/>
</dbReference>
<reference evidence="1" key="1">
    <citation type="journal article" date="2023" name="G3 (Bethesda)">
        <title>Whole genome assemblies of Zophobas morio and Tenebrio molitor.</title>
        <authorList>
            <person name="Kaur S."/>
            <person name="Stinson S.A."/>
            <person name="diCenzo G.C."/>
        </authorList>
    </citation>
    <scope>NUCLEOTIDE SEQUENCE</scope>
    <source>
        <strain evidence="1">QUZm001</strain>
    </source>
</reference>
<dbReference type="PANTHER" id="PTHR33395:SF22">
    <property type="entry name" value="REVERSE TRANSCRIPTASE DOMAIN-CONTAINING PROTEIN"/>
    <property type="match status" value="1"/>
</dbReference>
<dbReference type="AlphaFoldDB" id="A0AA38MGI7"/>
<gene>
    <name evidence="1" type="ORF">Zmor_014550</name>
</gene>
<dbReference type="GO" id="GO:0061343">
    <property type="term" value="P:cell adhesion involved in heart morphogenesis"/>
    <property type="evidence" value="ECO:0007669"/>
    <property type="project" value="TreeGrafter"/>
</dbReference>
<organism evidence="1 2">
    <name type="scientific">Zophobas morio</name>
    <dbReference type="NCBI Taxonomy" id="2755281"/>
    <lineage>
        <taxon>Eukaryota</taxon>
        <taxon>Metazoa</taxon>
        <taxon>Ecdysozoa</taxon>
        <taxon>Arthropoda</taxon>
        <taxon>Hexapoda</taxon>
        <taxon>Insecta</taxon>
        <taxon>Pterygota</taxon>
        <taxon>Neoptera</taxon>
        <taxon>Endopterygota</taxon>
        <taxon>Coleoptera</taxon>
        <taxon>Polyphaga</taxon>
        <taxon>Cucujiformia</taxon>
        <taxon>Tenebrionidae</taxon>
        <taxon>Zophobas</taxon>
    </lineage>
</organism>
<dbReference type="GO" id="GO:0031012">
    <property type="term" value="C:extracellular matrix"/>
    <property type="evidence" value="ECO:0007669"/>
    <property type="project" value="TreeGrafter"/>
</dbReference>
<proteinExistence type="predicted"/>
<dbReference type="PANTHER" id="PTHR33395">
    <property type="entry name" value="TRANSCRIPTASE, PUTATIVE-RELATED-RELATED"/>
    <property type="match status" value="1"/>
</dbReference>
<evidence type="ECO:0000313" key="2">
    <source>
        <dbReference type="Proteomes" id="UP001168821"/>
    </source>
</evidence>